<feature type="compositionally biased region" description="Polar residues" evidence="1">
    <location>
        <begin position="1"/>
        <end position="21"/>
    </location>
</feature>
<organism evidence="2">
    <name type="scientific">Timema genevievae</name>
    <name type="common">Walking stick</name>
    <dbReference type="NCBI Taxonomy" id="629358"/>
    <lineage>
        <taxon>Eukaryota</taxon>
        <taxon>Metazoa</taxon>
        <taxon>Ecdysozoa</taxon>
        <taxon>Arthropoda</taxon>
        <taxon>Hexapoda</taxon>
        <taxon>Insecta</taxon>
        <taxon>Pterygota</taxon>
        <taxon>Neoptera</taxon>
        <taxon>Polyneoptera</taxon>
        <taxon>Phasmatodea</taxon>
        <taxon>Timematodea</taxon>
        <taxon>Timematoidea</taxon>
        <taxon>Timematidae</taxon>
        <taxon>Timema</taxon>
    </lineage>
</organism>
<proteinExistence type="predicted"/>
<dbReference type="EMBL" id="OE845991">
    <property type="protein sequence ID" value="CAD7608654.1"/>
    <property type="molecule type" value="Genomic_DNA"/>
</dbReference>
<dbReference type="AlphaFoldDB" id="A0A7R9K9U2"/>
<protein>
    <submittedName>
        <fullName evidence="2">Uncharacterized protein</fullName>
    </submittedName>
</protein>
<feature type="region of interest" description="Disordered" evidence="1">
    <location>
        <begin position="1"/>
        <end position="22"/>
    </location>
</feature>
<sequence>MAEASSSGCPEANDQCSSPSPNAEPLLTALVLRRLGRGRPSPLARPRGWPLARPVAWSRPPRVSWLKSMIERRGGCGGGGEGRGALLEAAERQMTPPPPIFRPTRLLIPADMGVREGERQGLASQPTKVSFLANKNRGITENVDSAGYRTGLANKSYVWKYQFSRELEVFPYLREMRVESHCGKTILSITDRDLSIDPPVIGNHLTREYSRVESDHRGREDRDSTKRFIVTSIRRFHIYRHDNGTTPTPMPVVTKSLINLWNAFTLTDMSSTCRCRRRHVGGVSSPQ</sequence>
<gene>
    <name evidence="2" type="ORF">TGEB3V08_LOCUS10424</name>
</gene>
<reference evidence="2" key="1">
    <citation type="submission" date="2020-11" db="EMBL/GenBank/DDBJ databases">
        <authorList>
            <person name="Tran Van P."/>
        </authorList>
    </citation>
    <scope>NUCLEOTIDE SEQUENCE</scope>
</reference>
<evidence type="ECO:0000256" key="1">
    <source>
        <dbReference type="SAM" id="MobiDB-lite"/>
    </source>
</evidence>
<name>A0A7R9K9U2_TIMGE</name>
<evidence type="ECO:0000313" key="2">
    <source>
        <dbReference type="EMBL" id="CAD7608654.1"/>
    </source>
</evidence>
<accession>A0A7R9K9U2</accession>